<evidence type="ECO:0000313" key="1">
    <source>
        <dbReference type="EMBL" id="KAJ3009101.1"/>
    </source>
</evidence>
<keyword evidence="2" id="KW-1185">Reference proteome</keyword>
<sequence length="170" mass="17705">MRSLSLWKLAHASLSASEFSSAGQLARITATAVDLDQDSLLVATERKDALNDSEATVTIWNVSGEEGAPTLVTSFPTPTQLAANPWSKGTSKGTARTSNPEIVSLRVLPDSHSLVVITRAGDITTVALDDETPAAEVVGSVDGGVLGAAWSPDDTLLVLVTVHILQGRTS</sequence>
<proteinExistence type="predicted"/>
<gene>
    <name evidence="1" type="ORF">NUW54_g2906</name>
</gene>
<name>A0ACC1Q286_9APHY</name>
<dbReference type="Proteomes" id="UP001144978">
    <property type="component" value="Unassembled WGS sequence"/>
</dbReference>
<organism evidence="1 2">
    <name type="scientific">Trametes sanguinea</name>
    <dbReference type="NCBI Taxonomy" id="158606"/>
    <lineage>
        <taxon>Eukaryota</taxon>
        <taxon>Fungi</taxon>
        <taxon>Dikarya</taxon>
        <taxon>Basidiomycota</taxon>
        <taxon>Agaricomycotina</taxon>
        <taxon>Agaricomycetes</taxon>
        <taxon>Polyporales</taxon>
        <taxon>Polyporaceae</taxon>
        <taxon>Trametes</taxon>
    </lineage>
</organism>
<reference evidence="1" key="1">
    <citation type="submission" date="2022-08" db="EMBL/GenBank/DDBJ databases">
        <title>Genome Sequence of Pycnoporus sanguineus.</title>
        <authorList>
            <person name="Buettner E."/>
        </authorList>
    </citation>
    <scope>NUCLEOTIDE SEQUENCE</scope>
    <source>
        <strain evidence="1">CG-C14</strain>
    </source>
</reference>
<accession>A0ACC1Q286</accession>
<comment type="caution">
    <text evidence="1">The sequence shown here is derived from an EMBL/GenBank/DDBJ whole genome shotgun (WGS) entry which is preliminary data.</text>
</comment>
<dbReference type="EMBL" id="JANSHE010000579">
    <property type="protein sequence ID" value="KAJ3009101.1"/>
    <property type="molecule type" value="Genomic_DNA"/>
</dbReference>
<evidence type="ECO:0000313" key="2">
    <source>
        <dbReference type="Proteomes" id="UP001144978"/>
    </source>
</evidence>
<protein>
    <submittedName>
        <fullName evidence="1">Uncharacterized protein</fullName>
    </submittedName>
</protein>